<reference evidence="2 3" key="2">
    <citation type="journal article" date="2015" name="Eukaryot. Cell">
        <title>Asexual propagation of a virulent clone complex in a human and feline outbreak of sporotrichosis.</title>
        <authorList>
            <person name="Teixeira Mde M."/>
            <person name="Rodrigues A.M."/>
            <person name="Tsui C.K."/>
            <person name="de Almeida L.G."/>
            <person name="Van Diepeningen A.D."/>
            <person name="van den Ende B.G."/>
            <person name="Fernandes G.F."/>
            <person name="Kano R."/>
            <person name="Hamelin R.C."/>
            <person name="Lopes-Bezerra L.M."/>
            <person name="Vasconcelos A.T."/>
            <person name="de Hoog S."/>
            <person name="de Camargo Z.P."/>
            <person name="Felipe M.S."/>
        </authorList>
    </citation>
    <scope>NUCLEOTIDE SEQUENCE [LARGE SCALE GENOMIC DNA]</scope>
    <source>
        <strain evidence="2 3">1099-18</strain>
    </source>
</reference>
<dbReference type="GeneID" id="27667694"/>
<dbReference type="RefSeq" id="XP_016583377.1">
    <property type="nucleotide sequence ID" value="XM_016732417.1"/>
</dbReference>
<organism evidence="2 3">
    <name type="scientific">Sporothrix schenckii 1099-18</name>
    <dbReference type="NCBI Taxonomy" id="1397361"/>
    <lineage>
        <taxon>Eukaryota</taxon>
        <taxon>Fungi</taxon>
        <taxon>Dikarya</taxon>
        <taxon>Ascomycota</taxon>
        <taxon>Pezizomycotina</taxon>
        <taxon>Sordariomycetes</taxon>
        <taxon>Sordariomycetidae</taxon>
        <taxon>Ophiostomatales</taxon>
        <taxon>Ophiostomataceae</taxon>
        <taxon>Sporothrix</taxon>
    </lineage>
</organism>
<feature type="compositionally biased region" description="Basic and acidic residues" evidence="1">
    <location>
        <begin position="92"/>
        <end position="109"/>
    </location>
</feature>
<dbReference type="EMBL" id="AXCR01000012">
    <property type="protein sequence ID" value="KJR80701.1"/>
    <property type="molecule type" value="Genomic_DNA"/>
</dbReference>
<evidence type="ECO:0000313" key="2">
    <source>
        <dbReference type="EMBL" id="KJR80701.1"/>
    </source>
</evidence>
<evidence type="ECO:0000256" key="1">
    <source>
        <dbReference type="SAM" id="MobiDB-lite"/>
    </source>
</evidence>
<feature type="compositionally biased region" description="Basic and acidic residues" evidence="1">
    <location>
        <begin position="58"/>
        <end position="70"/>
    </location>
</feature>
<dbReference type="AlphaFoldDB" id="A0A0F2LXS6"/>
<protein>
    <submittedName>
        <fullName evidence="2">Uncharacterized protein</fullName>
    </submittedName>
</protein>
<dbReference type="Proteomes" id="UP000033710">
    <property type="component" value="Unassembled WGS sequence"/>
</dbReference>
<dbReference type="VEuPathDB" id="FungiDB:SPSK_05676"/>
<evidence type="ECO:0000313" key="3">
    <source>
        <dbReference type="Proteomes" id="UP000033710"/>
    </source>
</evidence>
<comment type="caution">
    <text evidence="2">The sequence shown here is derived from an EMBL/GenBank/DDBJ whole genome shotgun (WGS) entry which is preliminary data.</text>
</comment>
<reference evidence="2 3" key="1">
    <citation type="journal article" date="2014" name="BMC Genomics">
        <title>Comparative genomics of the major fungal agents of human and animal Sporotrichosis: Sporothrix schenckii and Sporothrix brasiliensis.</title>
        <authorList>
            <person name="Teixeira M.M."/>
            <person name="de Almeida L.G."/>
            <person name="Kubitschek-Barreira P."/>
            <person name="Alves F.L."/>
            <person name="Kioshima E.S."/>
            <person name="Abadio A.K."/>
            <person name="Fernandes L."/>
            <person name="Derengowski L.S."/>
            <person name="Ferreira K.S."/>
            <person name="Souza R.C."/>
            <person name="Ruiz J.C."/>
            <person name="de Andrade N.C."/>
            <person name="Paes H.C."/>
            <person name="Nicola A.M."/>
            <person name="Albuquerque P."/>
            <person name="Gerber A.L."/>
            <person name="Martins V.P."/>
            <person name="Peconick L.D."/>
            <person name="Neto A.V."/>
            <person name="Chaucanez C.B."/>
            <person name="Silva P.A."/>
            <person name="Cunha O.L."/>
            <person name="de Oliveira F.F."/>
            <person name="dos Santos T.C."/>
            <person name="Barros A.L."/>
            <person name="Soares M.A."/>
            <person name="de Oliveira L.M."/>
            <person name="Marini M.M."/>
            <person name="Villalobos-Duno H."/>
            <person name="Cunha M.M."/>
            <person name="de Hoog S."/>
            <person name="da Silveira J.F."/>
            <person name="Henrissat B."/>
            <person name="Nino-Vega G.A."/>
            <person name="Cisalpino P.S."/>
            <person name="Mora-Montes H.M."/>
            <person name="Almeida S.R."/>
            <person name="Stajich J.E."/>
            <person name="Lopes-Bezerra L.M."/>
            <person name="Vasconcelos A.T."/>
            <person name="Felipe M.S."/>
        </authorList>
    </citation>
    <scope>NUCLEOTIDE SEQUENCE [LARGE SCALE GENOMIC DNA]</scope>
    <source>
        <strain evidence="2 3">1099-18</strain>
    </source>
</reference>
<feature type="region of interest" description="Disordered" evidence="1">
    <location>
        <begin position="36"/>
        <end position="109"/>
    </location>
</feature>
<accession>A0A0F2LXS6</accession>
<gene>
    <name evidence="2" type="ORF">SPSK_05676</name>
</gene>
<proteinExistence type="predicted"/>
<name>A0A0F2LXS6_SPOSC</name>
<sequence length="109" mass="11934">MEGKRRQQRAASVRPPPSQPYLLSLLVCWTDAAKARSGDSLQPVGPAWPPQPTLGSLGDEKGDEYRRAEGEGEENATEVSRHGTRVPGTGRELNEGFCKSRRDCGERAE</sequence>
<dbReference type="KEGG" id="ssck:SPSK_05676"/>